<organism evidence="5 6">
    <name type="scientific">Liparis tanakae</name>
    <name type="common">Tanaka's snailfish</name>
    <dbReference type="NCBI Taxonomy" id="230148"/>
    <lineage>
        <taxon>Eukaryota</taxon>
        <taxon>Metazoa</taxon>
        <taxon>Chordata</taxon>
        <taxon>Craniata</taxon>
        <taxon>Vertebrata</taxon>
        <taxon>Euteleostomi</taxon>
        <taxon>Actinopterygii</taxon>
        <taxon>Neopterygii</taxon>
        <taxon>Teleostei</taxon>
        <taxon>Neoteleostei</taxon>
        <taxon>Acanthomorphata</taxon>
        <taxon>Eupercaria</taxon>
        <taxon>Perciformes</taxon>
        <taxon>Cottioidei</taxon>
        <taxon>Cottales</taxon>
        <taxon>Liparidae</taxon>
        <taxon>Liparis</taxon>
    </lineage>
</organism>
<dbReference type="GO" id="GO:0017124">
    <property type="term" value="F:SH3 domain binding"/>
    <property type="evidence" value="ECO:0007669"/>
    <property type="project" value="UniProtKB-UniRule"/>
</dbReference>
<comment type="subunit">
    <text evidence="3">Interacts with GDP-bound and nucleotide-free forms of RAB11A.</text>
</comment>
<evidence type="ECO:0000256" key="1">
    <source>
        <dbReference type="ARBA" id="ARBA00007796"/>
    </source>
</evidence>
<protein>
    <recommendedName>
        <fullName evidence="3">SH3 domain-binding protein 5</fullName>
        <shortName evidence="3">SH3BP-5</shortName>
    </recommendedName>
</protein>
<dbReference type="GO" id="GO:0004860">
    <property type="term" value="F:protein kinase inhibitor activity"/>
    <property type="evidence" value="ECO:0007669"/>
    <property type="project" value="TreeGrafter"/>
</dbReference>
<feature type="region of interest" description="Disordered" evidence="4">
    <location>
        <begin position="111"/>
        <end position="150"/>
    </location>
</feature>
<evidence type="ECO:0000313" key="6">
    <source>
        <dbReference type="Proteomes" id="UP000314294"/>
    </source>
</evidence>
<dbReference type="Proteomes" id="UP000314294">
    <property type="component" value="Unassembled WGS sequence"/>
</dbReference>
<keyword evidence="3" id="KW-0344">Guanine-nucleotide releasing factor</keyword>
<dbReference type="GO" id="GO:0005737">
    <property type="term" value="C:cytoplasm"/>
    <property type="evidence" value="ECO:0007669"/>
    <property type="project" value="UniProtKB-SubCell"/>
</dbReference>
<proteinExistence type="inferred from homology"/>
<dbReference type="GO" id="GO:0005085">
    <property type="term" value="F:guanyl-nucleotide exchange factor activity"/>
    <property type="evidence" value="ECO:0007669"/>
    <property type="project" value="UniProtKB-UniRule"/>
</dbReference>
<name>A0A4Z2GMS4_9TELE</name>
<dbReference type="InterPro" id="IPR007940">
    <property type="entry name" value="SH3BP5"/>
</dbReference>
<comment type="domain">
    <text evidence="3">The N-terminal half of the protein mediates interaction with RAB11A and functions as guanine nucleotide exchange factor. Four long alpha-helices (interrupted by a central kink) assemble into coiled coils, giving rise to a 'V' shape.</text>
</comment>
<keyword evidence="2 3" id="KW-0175">Coiled coil</keyword>
<dbReference type="OrthoDB" id="446789at2759"/>
<reference evidence="5 6" key="1">
    <citation type="submission" date="2019-03" db="EMBL/GenBank/DDBJ databases">
        <title>First draft genome of Liparis tanakae, snailfish: a comprehensive survey of snailfish specific genes.</title>
        <authorList>
            <person name="Kim W."/>
            <person name="Song I."/>
            <person name="Jeong J.-H."/>
            <person name="Kim D."/>
            <person name="Kim S."/>
            <person name="Ryu S."/>
            <person name="Song J.Y."/>
            <person name="Lee S.K."/>
        </authorList>
    </citation>
    <scope>NUCLEOTIDE SEQUENCE [LARGE SCALE GENOMIC DNA]</scope>
    <source>
        <tissue evidence="5">Muscle</tissue>
    </source>
</reference>
<dbReference type="EMBL" id="SRLO01000472">
    <property type="protein sequence ID" value="TNN54857.1"/>
    <property type="molecule type" value="Genomic_DNA"/>
</dbReference>
<accession>A0A4Z2GMS4</accession>
<gene>
    <name evidence="5" type="primary">SH3BP5</name>
    <name evidence="5" type="ORF">EYF80_034887</name>
</gene>
<keyword evidence="3" id="KW-0963">Cytoplasm</keyword>
<dbReference type="PANTHER" id="PTHR19423">
    <property type="entry name" value="SH3 DOMAIN-BINDING PROTEIN 5"/>
    <property type="match status" value="1"/>
</dbReference>
<dbReference type="PANTHER" id="PTHR19423:SF4">
    <property type="entry name" value="SH3 DOMAIN-BINDING PROTEIN 5"/>
    <property type="match status" value="1"/>
</dbReference>
<dbReference type="Pfam" id="PF05276">
    <property type="entry name" value="SH3BP5"/>
    <property type="match status" value="1"/>
</dbReference>
<dbReference type="AlphaFoldDB" id="A0A4Z2GMS4"/>
<sequence>MLNHATKRVMEAEQARTSGEAEHKKTAADYNSCVGHMRQLEKKHKRSINKSRPYFELKAKYYLQLEQLKRHVDERQAKVLAAKADYRAALRNLEGISEEIHAQRRSLAMGAREQGVGAEGDGPDEDIASFTMESDGLSSDRAEGAEAALHAGLNKLTSSAAQKQKDEDEQDLRVGSAALLLNGVS</sequence>
<feature type="compositionally biased region" description="Basic and acidic residues" evidence="4">
    <location>
        <begin position="8"/>
        <end position="26"/>
    </location>
</feature>
<comment type="subcellular location">
    <subcellularLocation>
        <location evidence="3">Cytoplasm</location>
    </subcellularLocation>
    <text evidence="3">Colocalizes with RAB11A on cytoplasmic vesicle membranes.</text>
</comment>
<keyword evidence="6" id="KW-1185">Reference proteome</keyword>
<feature type="region of interest" description="Disordered" evidence="4">
    <location>
        <begin position="1"/>
        <end position="26"/>
    </location>
</feature>
<evidence type="ECO:0000256" key="4">
    <source>
        <dbReference type="SAM" id="MobiDB-lite"/>
    </source>
</evidence>
<evidence type="ECO:0000313" key="5">
    <source>
        <dbReference type="EMBL" id="TNN54857.1"/>
    </source>
</evidence>
<comment type="function">
    <text evidence="3">Functions as guanine nucleotide exchange factor (GEF) for RAB11A.</text>
</comment>
<dbReference type="GO" id="GO:0035556">
    <property type="term" value="P:intracellular signal transduction"/>
    <property type="evidence" value="ECO:0007669"/>
    <property type="project" value="UniProtKB-UniRule"/>
</dbReference>
<comment type="similarity">
    <text evidence="1 3">Belongs to the SH3BP5 family.</text>
</comment>
<comment type="caution">
    <text evidence="5">The sequence shown here is derived from an EMBL/GenBank/DDBJ whole genome shotgun (WGS) entry which is preliminary data.</text>
</comment>
<evidence type="ECO:0000256" key="3">
    <source>
        <dbReference type="RuleBase" id="RU369054"/>
    </source>
</evidence>
<evidence type="ECO:0000256" key="2">
    <source>
        <dbReference type="ARBA" id="ARBA00023054"/>
    </source>
</evidence>